<evidence type="ECO:0000313" key="5">
    <source>
        <dbReference type="Proteomes" id="UP000218785"/>
    </source>
</evidence>
<dbReference type="Proteomes" id="UP000218785">
    <property type="component" value="Chromosome"/>
</dbReference>
<dbReference type="InterPro" id="IPR011050">
    <property type="entry name" value="Pectin_lyase_fold/virulence"/>
</dbReference>
<gene>
    <name evidence="4" type="ORF">NIES37_36280</name>
</gene>
<dbReference type="NCBIfam" id="TIGR01901">
    <property type="entry name" value="adhes_NPXG"/>
    <property type="match status" value="1"/>
</dbReference>
<dbReference type="InterPro" id="IPR008638">
    <property type="entry name" value="FhaB/CdiA-like_TPS"/>
</dbReference>
<sequence>MNWYGAISIAGIFSICSLTFAQTCDAQIAADGTLPTIVKSRDSLNFTINGGSQVGGNLFHSFSQFSVPTGGSANFNNNLSIQNIISRVTSLEPSLIDGRIRTLGKANLFLINPNGIIFGSHAKLDIGGSFFATTANSIKFADGKEFHTSTDANPPLLTVSVPIGLQYGSKSSSIEVNGANLTISKYQMLALIGGDLTINNSKLIANSGHIELGGVADSGMVELSLTGSQPQLSFPQDLARANILISNNSLVTTSGSGGGSIQLTGKNLTIENSRISTFTLGEISGANLLLNASDAVIVKSDRNTQTFTDGLFAENNGSGDSLGITINTNKLQVEGEARISTVTLPDSFGKGGDITINAADTIELSGIDSLNQAVATGLVTDTFGHGAGGNLTVNTGKLTVKNGAQLSAATLSNAKGGNLTVNATKSVELLGVSPADILASGLYTSVQEGSGKAGDLIVNTGQLIISDGAQIFSGTLAEGNGGNIILNASDYINVDGVSTINRYAGGVFSSGDHHSIGDAGNLTINTNNLIVQNGARISVGTQGLGKVGTMNINATNLIQLLGTGLPENKPLDPKTDANFIFSSLFANVININNKNDAGNVEINTGKFLVQAGARVSVDNEGLGKGGNININANSILLDNAGNPLQDAGGIQATTKSGEGGNITLQIKDILLMRNGSKITTDATGGNGNGGNITISANLLAAAENSDITANAIQGQGGNVQITTQGIFGIEFRPQLTPQSDITASSQFGLNGAVEIKTLAVDPSKGIVTLPVQPNDASSLITQGCGRNQASQSSRFVVTGRGGLPQNPEVALGSETVLEDIQTVPILTNSDRSGLITTPINLPSPTANEIVEAQGFVITPQGEMLLTANAPATTPHSSGLNSASCSSN</sequence>
<name>A0A1Z4N1P8_9CYAN</name>
<dbReference type="KEGG" id="ttq:NIES37_36280"/>
<reference evidence="4 5" key="1">
    <citation type="submission" date="2017-06" db="EMBL/GenBank/DDBJ databases">
        <title>Genome sequencing of cyanobaciteial culture collection at National Institute for Environmental Studies (NIES).</title>
        <authorList>
            <person name="Hirose Y."/>
            <person name="Shimura Y."/>
            <person name="Fujisawa T."/>
            <person name="Nakamura Y."/>
            <person name="Kawachi M."/>
        </authorList>
    </citation>
    <scope>NUCLEOTIDE SEQUENCE [LARGE SCALE GENOMIC DNA]</scope>
    <source>
        <strain evidence="4 5">NIES-37</strain>
    </source>
</reference>
<dbReference type="EMBL" id="AP018248">
    <property type="protein sequence ID" value="BAY99645.1"/>
    <property type="molecule type" value="Genomic_DNA"/>
</dbReference>
<feature type="signal peptide" evidence="2">
    <location>
        <begin position="1"/>
        <end position="21"/>
    </location>
</feature>
<dbReference type="Pfam" id="PF05860">
    <property type="entry name" value="TPS"/>
    <property type="match status" value="1"/>
</dbReference>
<feature type="region of interest" description="Disordered" evidence="1">
    <location>
        <begin position="868"/>
        <end position="887"/>
    </location>
</feature>
<keyword evidence="5" id="KW-1185">Reference proteome</keyword>
<accession>A0A1Z4N1P8</accession>
<dbReference type="SMART" id="SM00912">
    <property type="entry name" value="Haemagg_act"/>
    <property type="match status" value="1"/>
</dbReference>
<dbReference type="RefSeq" id="WP_096577929.1">
    <property type="nucleotide sequence ID" value="NZ_CAWNJS010000001.1"/>
</dbReference>
<feature type="chain" id="PRO_5011989400" description="Filamentous haemagglutinin FhaB/tRNA nuclease CdiA-like TPS domain-containing protein" evidence="2">
    <location>
        <begin position="22"/>
        <end position="887"/>
    </location>
</feature>
<evidence type="ECO:0000256" key="2">
    <source>
        <dbReference type="SAM" id="SignalP"/>
    </source>
</evidence>
<evidence type="ECO:0000313" key="4">
    <source>
        <dbReference type="EMBL" id="BAY99645.1"/>
    </source>
</evidence>
<feature type="compositionally biased region" description="Low complexity" evidence="1">
    <location>
        <begin position="876"/>
        <end position="887"/>
    </location>
</feature>
<organism evidence="4 5">
    <name type="scientific">Tolypothrix tenuis PCC 7101</name>
    <dbReference type="NCBI Taxonomy" id="231146"/>
    <lineage>
        <taxon>Bacteria</taxon>
        <taxon>Bacillati</taxon>
        <taxon>Cyanobacteriota</taxon>
        <taxon>Cyanophyceae</taxon>
        <taxon>Nostocales</taxon>
        <taxon>Tolypothrichaceae</taxon>
        <taxon>Tolypothrix</taxon>
    </lineage>
</organism>
<evidence type="ECO:0000256" key="1">
    <source>
        <dbReference type="SAM" id="MobiDB-lite"/>
    </source>
</evidence>
<dbReference type="AlphaFoldDB" id="A0A1Z4N1P8"/>
<dbReference type="InterPro" id="IPR012334">
    <property type="entry name" value="Pectin_lyas_fold"/>
</dbReference>
<dbReference type="Gene3D" id="2.160.20.10">
    <property type="entry name" value="Single-stranded right-handed beta-helix, Pectin lyase-like"/>
    <property type="match status" value="3"/>
</dbReference>
<proteinExistence type="predicted"/>
<keyword evidence="2" id="KW-0732">Signal</keyword>
<dbReference type="SUPFAM" id="SSF51126">
    <property type="entry name" value="Pectin lyase-like"/>
    <property type="match status" value="3"/>
</dbReference>
<evidence type="ECO:0000259" key="3">
    <source>
        <dbReference type="SMART" id="SM00912"/>
    </source>
</evidence>
<protein>
    <recommendedName>
        <fullName evidence="3">Filamentous haemagglutinin FhaB/tRNA nuclease CdiA-like TPS domain-containing protein</fullName>
    </recommendedName>
</protein>
<feature type="domain" description="Filamentous haemagglutinin FhaB/tRNA nuclease CdiA-like TPS" evidence="3">
    <location>
        <begin position="29"/>
        <end position="141"/>
    </location>
</feature>